<dbReference type="EMBL" id="JACOOQ010000005">
    <property type="protein sequence ID" value="MBC5639750.1"/>
    <property type="molecule type" value="Genomic_DNA"/>
</dbReference>
<dbReference type="GO" id="GO:0005886">
    <property type="term" value="C:plasma membrane"/>
    <property type="evidence" value="ECO:0007669"/>
    <property type="project" value="UniProtKB-SubCell"/>
</dbReference>
<feature type="transmembrane region" description="Helical" evidence="7">
    <location>
        <begin position="140"/>
        <end position="161"/>
    </location>
</feature>
<dbReference type="InterPro" id="IPR035906">
    <property type="entry name" value="MetI-like_sf"/>
</dbReference>
<name>A0A8I0A627_9CLOT</name>
<keyword evidence="5 7" id="KW-1133">Transmembrane helix</keyword>
<comment type="similarity">
    <text evidence="7">Belongs to the binding-protein-dependent transport system permease family.</text>
</comment>
<dbReference type="Pfam" id="PF00528">
    <property type="entry name" value="BPD_transp_1"/>
    <property type="match status" value="1"/>
</dbReference>
<dbReference type="AlphaFoldDB" id="A0A8I0A627"/>
<keyword evidence="4 7" id="KW-0812">Transmembrane</keyword>
<feature type="domain" description="ABC transmembrane type-1" evidence="8">
    <location>
        <begin position="76"/>
        <end position="265"/>
    </location>
</feature>
<evidence type="ECO:0000256" key="2">
    <source>
        <dbReference type="ARBA" id="ARBA00022448"/>
    </source>
</evidence>
<reference evidence="9" key="1">
    <citation type="submission" date="2020-08" db="EMBL/GenBank/DDBJ databases">
        <title>Genome public.</title>
        <authorList>
            <person name="Liu C."/>
            <person name="Sun Q."/>
        </authorList>
    </citation>
    <scope>NUCLEOTIDE SEQUENCE</scope>
    <source>
        <strain evidence="9">NSJ-42</strain>
    </source>
</reference>
<comment type="caution">
    <text evidence="9">The sequence shown here is derived from an EMBL/GenBank/DDBJ whole genome shotgun (WGS) entry which is preliminary data.</text>
</comment>
<dbReference type="PROSITE" id="PS50928">
    <property type="entry name" value="ABC_TM1"/>
    <property type="match status" value="1"/>
</dbReference>
<feature type="transmembrane region" description="Helical" evidence="7">
    <location>
        <begin position="111"/>
        <end position="134"/>
    </location>
</feature>
<feature type="transmembrane region" description="Helical" evidence="7">
    <location>
        <begin position="12"/>
        <end position="34"/>
    </location>
</feature>
<dbReference type="RefSeq" id="WP_022166507.1">
    <property type="nucleotide sequence ID" value="NZ_JACOOQ010000005.1"/>
</dbReference>
<dbReference type="Gene3D" id="1.10.3720.10">
    <property type="entry name" value="MetI-like"/>
    <property type="match status" value="1"/>
</dbReference>
<evidence type="ECO:0000313" key="9">
    <source>
        <dbReference type="EMBL" id="MBC5639750.1"/>
    </source>
</evidence>
<dbReference type="CDD" id="cd06261">
    <property type="entry name" value="TM_PBP2"/>
    <property type="match status" value="1"/>
</dbReference>
<dbReference type="SUPFAM" id="SSF161098">
    <property type="entry name" value="MetI-like"/>
    <property type="match status" value="1"/>
</dbReference>
<sequence length="280" mass="31337">MKRNQKRTLSKVLAYIFQISLSLIFVLPLVWMIVSSLKPEADLFKDMSSIATFFVSNPSLDNYKEMLSRSLVLKSTLNSMIYIVLILLIGIPVNALCGYALARLRFPGKNLILSAIIALYIVPFETVVLPLYLVSNTLKITNTFFALFLPFIGNCFNIFLFRQFFMSLPKELEEAASIDGCGVLGTFVKVVLPNTKPVIATATVLTIVTHWSDFMWPLMAVTSPEHKTIQLAIQGFFTDPPVRYAPIMAALVFSTIPILIVYLLLQKYYVQGIMSSGIKG</sequence>
<evidence type="ECO:0000259" key="8">
    <source>
        <dbReference type="PROSITE" id="PS50928"/>
    </source>
</evidence>
<protein>
    <submittedName>
        <fullName evidence="9">Carbohydrate ABC transporter permease</fullName>
    </submittedName>
</protein>
<keyword evidence="10" id="KW-1185">Reference proteome</keyword>
<accession>A0A8I0A627</accession>
<dbReference type="PANTHER" id="PTHR43744">
    <property type="entry name" value="ABC TRANSPORTER PERMEASE PROTEIN MG189-RELATED-RELATED"/>
    <property type="match status" value="1"/>
</dbReference>
<evidence type="ECO:0000256" key="3">
    <source>
        <dbReference type="ARBA" id="ARBA00022475"/>
    </source>
</evidence>
<evidence type="ECO:0000313" key="10">
    <source>
        <dbReference type="Proteomes" id="UP000662088"/>
    </source>
</evidence>
<organism evidence="9 10">
    <name type="scientific">Clostridium lentum</name>
    <dbReference type="NCBI Taxonomy" id="2763037"/>
    <lineage>
        <taxon>Bacteria</taxon>
        <taxon>Bacillati</taxon>
        <taxon>Bacillota</taxon>
        <taxon>Clostridia</taxon>
        <taxon>Eubacteriales</taxon>
        <taxon>Clostridiaceae</taxon>
        <taxon>Clostridium</taxon>
    </lineage>
</organism>
<dbReference type="PANTHER" id="PTHR43744:SF12">
    <property type="entry name" value="ABC TRANSPORTER PERMEASE PROTEIN MG189-RELATED"/>
    <property type="match status" value="1"/>
</dbReference>
<evidence type="ECO:0000256" key="1">
    <source>
        <dbReference type="ARBA" id="ARBA00004651"/>
    </source>
</evidence>
<proteinExistence type="inferred from homology"/>
<evidence type="ECO:0000256" key="7">
    <source>
        <dbReference type="RuleBase" id="RU363032"/>
    </source>
</evidence>
<evidence type="ECO:0000256" key="5">
    <source>
        <dbReference type="ARBA" id="ARBA00022989"/>
    </source>
</evidence>
<evidence type="ECO:0000256" key="6">
    <source>
        <dbReference type="ARBA" id="ARBA00023136"/>
    </source>
</evidence>
<feature type="transmembrane region" description="Helical" evidence="7">
    <location>
        <begin position="80"/>
        <end position="102"/>
    </location>
</feature>
<keyword evidence="2 7" id="KW-0813">Transport</keyword>
<gene>
    <name evidence="9" type="ORF">H8R92_04760</name>
</gene>
<feature type="transmembrane region" description="Helical" evidence="7">
    <location>
        <begin position="244"/>
        <end position="265"/>
    </location>
</feature>
<keyword evidence="6 7" id="KW-0472">Membrane</keyword>
<dbReference type="GO" id="GO:0055085">
    <property type="term" value="P:transmembrane transport"/>
    <property type="evidence" value="ECO:0007669"/>
    <property type="project" value="InterPro"/>
</dbReference>
<dbReference type="InterPro" id="IPR000515">
    <property type="entry name" value="MetI-like"/>
</dbReference>
<feature type="transmembrane region" description="Helical" evidence="7">
    <location>
        <begin position="198"/>
        <end position="219"/>
    </location>
</feature>
<keyword evidence="3" id="KW-1003">Cell membrane</keyword>
<dbReference type="Proteomes" id="UP000662088">
    <property type="component" value="Unassembled WGS sequence"/>
</dbReference>
<evidence type="ECO:0000256" key="4">
    <source>
        <dbReference type="ARBA" id="ARBA00022692"/>
    </source>
</evidence>
<comment type="subcellular location">
    <subcellularLocation>
        <location evidence="1 7">Cell membrane</location>
        <topology evidence="1 7">Multi-pass membrane protein</topology>
    </subcellularLocation>
</comment>